<dbReference type="PANTHER" id="PTHR33371">
    <property type="entry name" value="INTERMEMBRANE PHOSPHOLIPID TRANSPORT SYSTEM BINDING PROTEIN MLAD-RELATED"/>
    <property type="match status" value="1"/>
</dbReference>
<dbReference type="EMBL" id="FTNE01000002">
    <property type="protein sequence ID" value="SIQ18218.1"/>
    <property type="molecule type" value="Genomic_DNA"/>
</dbReference>
<dbReference type="PANTHER" id="PTHR33371:SF4">
    <property type="entry name" value="INTERMEMBRANE PHOSPHOLIPID TRANSPORT SYSTEM BINDING PROTEIN MLAD"/>
    <property type="match status" value="1"/>
</dbReference>
<proteinExistence type="predicted"/>
<reference evidence="3 4" key="1">
    <citation type="submission" date="2017-01" db="EMBL/GenBank/DDBJ databases">
        <authorList>
            <person name="Varghese N."/>
            <person name="Submissions S."/>
        </authorList>
    </citation>
    <scope>NUCLEOTIDE SEQUENCE [LARGE SCALE GENOMIC DNA]</scope>
    <source>
        <strain evidence="3 4">ATCC 35905</strain>
    </source>
</reference>
<comment type="caution">
    <text evidence="3">The sequence shown here is derived from an EMBL/GenBank/DDBJ whole genome shotgun (WGS) entry which is preliminary data.</text>
</comment>
<name>A0A8G2CI29_ACIRU</name>
<keyword evidence="1" id="KW-0812">Transmembrane</keyword>
<dbReference type="RefSeq" id="WP_029313006.1">
    <property type="nucleotide sequence ID" value="NZ_FTNE01000002.1"/>
</dbReference>
<accession>A0A8G2CI29</accession>
<keyword evidence="1" id="KW-1133">Transmembrane helix</keyword>
<dbReference type="OrthoDB" id="9808689at2"/>
<dbReference type="Pfam" id="PF02470">
    <property type="entry name" value="MlaD"/>
    <property type="match status" value="1"/>
</dbReference>
<evidence type="ECO:0000313" key="3">
    <source>
        <dbReference type="EMBL" id="SIQ18218.1"/>
    </source>
</evidence>
<dbReference type="AlphaFoldDB" id="A0A8G2CI29"/>
<sequence length="330" mass="34971">MEGKGAALRTGLFVLGGIVVLIGAIFILSGNAFRSGLNYESYFAESVQGLDVGSAVKFRGVTIGKVTDIGLVSAEYPPANPADLVQPVYHQVVVRFRVDPKKIGPDANFGGAIDHGLRVQVAPQGITGLAYLELSFVSPTQHPVKPIAWHPRSLVIPSIPSTLTQVQDAVQNFLTNMNGVKFDQTVKLLTSTIDTLNQEITTGDAHQAIANANGLLAELKSQVAQADLPATTASIRNLADGAKTNAILDQLDRTSRELATATAAMPALLADTKATVATANRATATLTRQMMPILRNLDQASSNLDELSETLKNNPAVVLRGAPPPPRMPR</sequence>
<organism evidence="3 4">
    <name type="scientific">Acidiphilium rubrum</name>
    <dbReference type="NCBI Taxonomy" id="526"/>
    <lineage>
        <taxon>Bacteria</taxon>
        <taxon>Pseudomonadati</taxon>
        <taxon>Pseudomonadota</taxon>
        <taxon>Alphaproteobacteria</taxon>
        <taxon>Acetobacterales</taxon>
        <taxon>Acidocellaceae</taxon>
        <taxon>Acidiphilium</taxon>
    </lineage>
</organism>
<evidence type="ECO:0000313" key="4">
    <source>
        <dbReference type="Proteomes" id="UP000186308"/>
    </source>
</evidence>
<evidence type="ECO:0000256" key="1">
    <source>
        <dbReference type="SAM" id="Phobius"/>
    </source>
</evidence>
<evidence type="ECO:0000259" key="2">
    <source>
        <dbReference type="Pfam" id="PF02470"/>
    </source>
</evidence>
<feature type="domain" description="Mce/MlaD" evidence="2">
    <location>
        <begin position="40"/>
        <end position="135"/>
    </location>
</feature>
<dbReference type="InterPro" id="IPR052336">
    <property type="entry name" value="MlaD_Phospholipid_Transporter"/>
</dbReference>
<dbReference type="Proteomes" id="UP000186308">
    <property type="component" value="Unassembled WGS sequence"/>
</dbReference>
<feature type="transmembrane region" description="Helical" evidence="1">
    <location>
        <begin position="12"/>
        <end position="33"/>
    </location>
</feature>
<keyword evidence="1" id="KW-0472">Membrane</keyword>
<protein>
    <submittedName>
        <fullName evidence="3">Phospholipid/cholesterol/gamma-HCH transport system substrate-binding protein/paraquat-inducible protein B</fullName>
    </submittedName>
</protein>
<keyword evidence="4" id="KW-1185">Reference proteome</keyword>
<dbReference type="InterPro" id="IPR003399">
    <property type="entry name" value="Mce/MlaD"/>
</dbReference>
<gene>
    <name evidence="3" type="ORF">SAMN05421828_102125</name>
</gene>